<dbReference type="EMBL" id="JAAGOB010000017">
    <property type="protein sequence ID" value="NED98190.1"/>
    <property type="molecule type" value="Genomic_DNA"/>
</dbReference>
<keyword evidence="2" id="KW-0472">Membrane</keyword>
<dbReference type="InterPro" id="IPR051675">
    <property type="entry name" value="Endo/Exo/Phosphatase_dom_1"/>
</dbReference>
<proteinExistence type="predicted"/>
<dbReference type="SMART" id="SM00278">
    <property type="entry name" value="HhH1"/>
    <property type="match status" value="2"/>
</dbReference>
<dbReference type="GO" id="GO:0006281">
    <property type="term" value="P:DNA repair"/>
    <property type="evidence" value="ECO:0007669"/>
    <property type="project" value="InterPro"/>
</dbReference>
<evidence type="ECO:0000313" key="5">
    <source>
        <dbReference type="Proteomes" id="UP000469185"/>
    </source>
</evidence>
<feature type="domain" description="Helix-hairpin-helix DNA-binding motif class 1" evidence="3">
    <location>
        <begin position="384"/>
        <end position="403"/>
    </location>
</feature>
<comment type="caution">
    <text evidence="4">The sequence shown here is derived from an EMBL/GenBank/DDBJ whole genome shotgun (WGS) entry which is preliminary data.</text>
</comment>
<dbReference type="NCBIfam" id="TIGR00426">
    <property type="entry name" value="competence protein ComEA helix-hairpin-helix repeat region"/>
    <property type="match status" value="1"/>
</dbReference>
<feature type="compositionally biased region" description="Gly residues" evidence="1">
    <location>
        <begin position="237"/>
        <end position="260"/>
    </location>
</feature>
<dbReference type="GO" id="GO:0015628">
    <property type="term" value="P:protein secretion by the type II secretion system"/>
    <property type="evidence" value="ECO:0007669"/>
    <property type="project" value="TreeGrafter"/>
</dbReference>
<feature type="region of interest" description="Disordered" evidence="1">
    <location>
        <begin position="324"/>
        <end position="344"/>
    </location>
</feature>
<protein>
    <recommendedName>
        <fullName evidence="3">Helix-hairpin-helix DNA-binding motif class 1 domain-containing protein</fullName>
    </recommendedName>
</protein>
<dbReference type="GO" id="GO:0003677">
    <property type="term" value="F:DNA binding"/>
    <property type="evidence" value="ECO:0007669"/>
    <property type="project" value="InterPro"/>
</dbReference>
<dbReference type="InterPro" id="IPR019554">
    <property type="entry name" value="Soluble_ligand-bd"/>
</dbReference>
<evidence type="ECO:0000313" key="4">
    <source>
        <dbReference type="EMBL" id="NED98190.1"/>
    </source>
</evidence>
<evidence type="ECO:0000256" key="2">
    <source>
        <dbReference type="SAM" id="Phobius"/>
    </source>
</evidence>
<dbReference type="InterPro" id="IPR004509">
    <property type="entry name" value="Competence_ComEA_HhH"/>
</dbReference>
<feature type="region of interest" description="Disordered" evidence="1">
    <location>
        <begin position="205"/>
        <end position="260"/>
    </location>
</feature>
<reference evidence="4 5" key="1">
    <citation type="submission" date="2020-02" db="EMBL/GenBank/DDBJ databases">
        <authorList>
            <person name="Li X.-J."/>
            <person name="Feng X.-M."/>
        </authorList>
    </citation>
    <scope>NUCLEOTIDE SEQUENCE [LARGE SCALE GENOMIC DNA]</scope>
    <source>
        <strain evidence="4 5">CGMCC 4.7225</strain>
    </source>
</reference>
<feature type="domain" description="Helix-hairpin-helix DNA-binding motif class 1" evidence="3">
    <location>
        <begin position="354"/>
        <end position="373"/>
    </location>
</feature>
<feature type="transmembrane region" description="Helical" evidence="2">
    <location>
        <begin position="175"/>
        <end position="196"/>
    </location>
</feature>
<name>A0A6N9YTB8_9ACTN</name>
<evidence type="ECO:0000259" key="3">
    <source>
        <dbReference type="SMART" id="SM00278"/>
    </source>
</evidence>
<feature type="region of interest" description="Disordered" evidence="1">
    <location>
        <begin position="25"/>
        <end position="52"/>
    </location>
</feature>
<keyword evidence="2" id="KW-1133">Transmembrane helix</keyword>
<dbReference type="Gene3D" id="3.10.560.10">
    <property type="entry name" value="Outer membrane lipoprotein wza domain like"/>
    <property type="match status" value="1"/>
</dbReference>
<accession>A0A6N9YTB8</accession>
<dbReference type="Pfam" id="PF12836">
    <property type="entry name" value="HHH_3"/>
    <property type="match status" value="1"/>
</dbReference>
<dbReference type="Proteomes" id="UP000469185">
    <property type="component" value="Unassembled WGS sequence"/>
</dbReference>
<dbReference type="PANTHER" id="PTHR21180">
    <property type="entry name" value="ENDONUCLEASE/EXONUCLEASE/PHOSPHATASE FAMILY DOMAIN-CONTAINING PROTEIN 1"/>
    <property type="match status" value="1"/>
</dbReference>
<dbReference type="GO" id="GO:0015627">
    <property type="term" value="C:type II protein secretion system complex"/>
    <property type="evidence" value="ECO:0007669"/>
    <property type="project" value="TreeGrafter"/>
</dbReference>
<dbReference type="PANTHER" id="PTHR21180:SF32">
    <property type="entry name" value="ENDONUCLEASE_EXONUCLEASE_PHOSPHATASE FAMILY DOMAIN-CONTAINING PROTEIN 1"/>
    <property type="match status" value="1"/>
</dbReference>
<dbReference type="Pfam" id="PF10531">
    <property type="entry name" value="SLBB"/>
    <property type="match status" value="1"/>
</dbReference>
<dbReference type="InterPro" id="IPR003583">
    <property type="entry name" value="Hlx-hairpin-Hlx_DNA-bd_motif"/>
</dbReference>
<sequence length="406" mass="40919">MRLPFNGRGDAETAQLVRLRMASVAAQDSPRARVTAKAGGERDAGKAEGERDAAKIGGWVPRVPSGVLRVVPSAENELKLDGDTTSAVVEYAGDADTPATRAEHAGGRHARRPPGLLDEASAVTASRVVGDRGTPPGATASPAMADRLPLVVRGAWARCAPLLARCRLELGRSHVIVVVIVLVMGLTAAAVVYGVGRPRVVPVGAEMDDAGPAEDHGSDQGGTGDHTSAERPDAGTGESGSGPDAGGEPGGDGSGPGGASGGAMLMVHVAGKVANPGVISLPSGSRVVDAIEAAGGAEAGVDLTPLNLARVVSDGEQVLVGVDPPPGHADAGQPDHPPGPEAGGRVSLNTATVQQLETLPGIGPALAQRIVEWRENNGRFTSIEELHEVSGIGPSKYADIAPLVVL</sequence>
<dbReference type="RefSeq" id="WP_163820980.1">
    <property type="nucleotide sequence ID" value="NZ_JAAGOB010000017.1"/>
</dbReference>
<keyword evidence="2" id="KW-0812">Transmembrane</keyword>
<feature type="compositionally biased region" description="Basic and acidic residues" evidence="1">
    <location>
        <begin position="39"/>
        <end position="52"/>
    </location>
</feature>
<dbReference type="InterPro" id="IPR010994">
    <property type="entry name" value="RuvA_2-like"/>
</dbReference>
<dbReference type="AlphaFoldDB" id="A0A6N9YTB8"/>
<dbReference type="Gene3D" id="1.10.150.320">
    <property type="entry name" value="Photosystem II 12 kDa extrinsic protein"/>
    <property type="match status" value="1"/>
</dbReference>
<keyword evidence="5" id="KW-1185">Reference proteome</keyword>
<dbReference type="SUPFAM" id="SSF47781">
    <property type="entry name" value="RuvA domain 2-like"/>
    <property type="match status" value="1"/>
</dbReference>
<gene>
    <name evidence="4" type="ORF">G1H11_23090</name>
</gene>
<organism evidence="4 5">
    <name type="scientific">Phytoactinopolyspora alkaliphila</name>
    <dbReference type="NCBI Taxonomy" id="1783498"/>
    <lineage>
        <taxon>Bacteria</taxon>
        <taxon>Bacillati</taxon>
        <taxon>Actinomycetota</taxon>
        <taxon>Actinomycetes</taxon>
        <taxon>Jiangellales</taxon>
        <taxon>Jiangellaceae</taxon>
        <taxon>Phytoactinopolyspora</taxon>
    </lineage>
</organism>
<evidence type="ECO:0000256" key="1">
    <source>
        <dbReference type="SAM" id="MobiDB-lite"/>
    </source>
</evidence>